<evidence type="ECO:0000313" key="3">
    <source>
        <dbReference type="EMBL" id="TDZ32490.1"/>
    </source>
</evidence>
<dbReference type="AlphaFoldDB" id="A0A4R8Q5S6"/>
<proteinExistence type="predicted"/>
<feature type="region of interest" description="Disordered" evidence="1">
    <location>
        <begin position="512"/>
        <end position="553"/>
    </location>
</feature>
<dbReference type="SMART" id="SM00240">
    <property type="entry name" value="FHA"/>
    <property type="match status" value="1"/>
</dbReference>
<feature type="compositionally biased region" description="Basic and acidic residues" evidence="1">
    <location>
        <begin position="637"/>
        <end position="650"/>
    </location>
</feature>
<name>A0A4R8Q5S6_9PEZI</name>
<dbReference type="PROSITE" id="PS50006">
    <property type="entry name" value="FHA_DOMAIN"/>
    <property type="match status" value="1"/>
</dbReference>
<evidence type="ECO:0000259" key="2">
    <source>
        <dbReference type="PROSITE" id="PS50006"/>
    </source>
</evidence>
<feature type="domain" description="FHA" evidence="2">
    <location>
        <begin position="44"/>
        <end position="104"/>
    </location>
</feature>
<dbReference type="SUPFAM" id="SSF49879">
    <property type="entry name" value="SMAD/FHA domain"/>
    <property type="match status" value="1"/>
</dbReference>
<dbReference type="PANTHER" id="PTHR15715:SF37">
    <property type="entry name" value="LD47843P"/>
    <property type="match status" value="1"/>
</dbReference>
<feature type="region of interest" description="Disordered" evidence="1">
    <location>
        <begin position="291"/>
        <end position="362"/>
    </location>
</feature>
<feature type="region of interest" description="Disordered" evidence="1">
    <location>
        <begin position="634"/>
        <end position="715"/>
    </location>
</feature>
<feature type="compositionally biased region" description="Acidic residues" evidence="1">
    <location>
        <begin position="337"/>
        <end position="362"/>
    </location>
</feature>
<dbReference type="Gene3D" id="2.60.200.20">
    <property type="match status" value="1"/>
</dbReference>
<dbReference type="PANTHER" id="PTHR15715">
    <property type="entry name" value="CENTROSOMAL PROTEIN OF 170 KDA"/>
    <property type="match status" value="1"/>
</dbReference>
<dbReference type="InterPro" id="IPR000253">
    <property type="entry name" value="FHA_dom"/>
</dbReference>
<gene>
    <name evidence="3" type="primary">Slmap</name>
    <name evidence="3" type="ORF">C8035_v011800</name>
</gene>
<reference evidence="3 4" key="1">
    <citation type="submission" date="2018-11" db="EMBL/GenBank/DDBJ databases">
        <title>Genome sequence and assembly of Colletotrichum spinosum.</title>
        <authorList>
            <person name="Gan P."/>
            <person name="Shirasu K."/>
        </authorList>
    </citation>
    <scope>NUCLEOTIDE SEQUENCE [LARGE SCALE GENOMIC DNA]</scope>
    <source>
        <strain evidence="3 4">CBS 515.97</strain>
    </source>
</reference>
<dbReference type="Proteomes" id="UP000295083">
    <property type="component" value="Unassembled WGS sequence"/>
</dbReference>
<comment type="caution">
    <text evidence="3">The sequence shown here is derived from an EMBL/GenBank/DDBJ whole genome shotgun (WGS) entry which is preliminary data.</text>
</comment>
<sequence length="746" mass="81241">MASGHIQQARDVLVTVSCQHNDVGAEFPERRIFLTSENIPSPVIKVGRASKRVPALEPKEHNCYFDSPVMSRHHAELDVDWNHKKIFVTDCSSLHGTYKNSQRLLPQEPYDVLPGDTLKFGIDVQRSNDLYPPCTVVVDYEFDHAMPKITESAIRSSFKVPDVSDTSDDGEDEEDFQPTIERLRLMEQEHSHGLVQNAMPNPIDLTDDCSVQGPVADLPPVIVIDDEIPQAHIRENVARISMASTFKRFPVDPSSDSLQDEDGCSVTSANCDGHVFSANCQGDLLFANNCEYDNSEPDSESDGESYDDMSGEDLASPPAHDSEEEDISLSDNSLSDSDGESISADDQDMDQETDNGSDSEVEDLDADNLEMPDQVPAYRATALFSNLESQSRDNTAQVGPDEMNFPANPADSCREATNGDSCPSLALPTVTQLNEARPRVDTQFPQPACVNSIRPACLPVAFQTLYSPSPKQDELSRGFDATKEAAKNAHEKAASFLDQTGRPSGEILREKRDETEFSASRENSKAQISSLGDIRPWSTSQPAEEPRSEVTAAQPKKVAFTAVTPKSVRVPESAWAATGNRFLNTPQELPRPIERTTSPELDMASAFQYNQSKVAAAAAETSTTPQIKDTVVEPLQEAERPKSPKRKADEISTLLPEEEAVEAASSAHLMKDSEVKNGASAATPIGQPAETSCPAPLSGATTGNDEQRPSKRSRLLPSTEFLRSVSGGVMFTSFVIGYLASTAPSL</sequence>
<dbReference type="InterPro" id="IPR051176">
    <property type="entry name" value="Cent_Immune-Sig_Mod"/>
</dbReference>
<dbReference type="EMBL" id="QAPG01000077">
    <property type="protein sequence ID" value="TDZ32490.1"/>
    <property type="molecule type" value="Genomic_DNA"/>
</dbReference>
<evidence type="ECO:0000256" key="1">
    <source>
        <dbReference type="SAM" id="MobiDB-lite"/>
    </source>
</evidence>
<dbReference type="InterPro" id="IPR008984">
    <property type="entry name" value="SMAD_FHA_dom_sf"/>
</dbReference>
<dbReference type="Pfam" id="PF00498">
    <property type="entry name" value="FHA"/>
    <property type="match status" value="1"/>
</dbReference>
<keyword evidence="4" id="KW-1185">Reference proteome</keyword>
<feature type="compositionally biased region" description="Acidic residues" evidence="1">
    <location>
        <begin position="293"/>
        <end position="311"/>
    </location>
</feature>
<protein>
    <submittedName>
        <fullName evidence="3">Sarcolemmal membrane-associated protein</fullName>
    </submittedName>
</protein>
<feature type="compositionally biased region" description="Polar residues" evidence="1">
    <location>
        <begin position="517"/>
        <end position="530"/>
    </location>
</feature>
<dbReference type="GO" id="GO:0005737">
    <property type="term" value="C:cytoplasm"/>
    <property type="evidence" value="ECO:0007669"/>
    <property type="project" value="TreeGrafter"/>
</dbReference>
<accession>A0A4R8Q5S6</accession>
<evidence type="ECO:0000313" key="4">
    <source>
        <dbReference type="Proteomes" id="UP000295083"/>
    </source>
</evidence>
<organism evidence="3 4">
    <name type="scientific">Colletotrichum spinosum</name>
    <dbReference type="NCBI Taxonomy" id="1347390"/>
    <lineage>
        <taxon>Eukaryota</taxon>
        <taxon>Fungi</taxon>
        <taxon>Dikarya</taxon>
        <taxon>Ascomycota</taxon>
        <taxon>Pezizomycotina</taxon>
        <taxon>Sordariomycetes</taxon>
        <taxon>Hypocreomycetidae</taxon>
        <taxon>Glomerellales</taxon>
        <taxon>Glomerellaceae</taxon>
        <taxon>Colletotrichum</taxon>
        <taxon>Colletotrichum orbiculare species complex</taxon>
    </lineage>
</organism>